<dbReference type="GO" id="GO:0003677">
    <property type="term" value="F:DNA binding"/>
    <property type="evidence" value="ECO:0007669"/>
    <property type="project" value="UniProtKB-ARBA"/>
</dbReference>
<evidence type="ECO:0000256" key="5">
    <source>
        <dbReference type="ARBA" id="ARBA00022843"/>
    </source>
</evidence>
<evidence type="ECO:0000313" key="21">
    <source>
        <dbReference type="Proteomes" id="UP001054837"/>
    </source>
</evidence>
<organism evidence="20 21">
    <name type="scientific">Caerostris darwini</name>
    <dbReference type="NCBI Taxonomy" id="1538125"/>
    <lineage>
        <taxon>Eukaryota</taxon>
        <taxon>Metazoa</taxon>
        <taxon>Ecdysozoa</taxon>
        <taxon>Arthropoda</taxon>
        <taxon>Chelicerata</taxon>
        <taxon>Arachnida</taxon>
        <taxon>Araneae</taxon>
        <taxon>Araneomorphae</taxon>
        <taxon>Entelegynae</taxon>
        <taxon>Araneoidea</taxon>
        <taxon>Araneidae</taxon>
        <taxon>Caerostris</taxon>
    </lineage>
</organism>
<keyword evidence="21" id="KW-1185">Reference proteome</keyword>
<keyword evidence="7" id="KW-0805">Transcription regulation</keyword>
<dbReference type="Gene3D" id="3.40.470.10">
    <property type="entry name" value="Uracil-DNA glycosylase-like domain"/>
    <property type="match status" value="1"/>
</dbReference>
<dbReference type="FunFam" id="3.40.470.10:FF:000002">
    <property type="entry name" value="G/T mismatch-specific thymine DNA glycosylase"/>
    <property type="match status" value="1"/>
</dbReference>
<dbReference type="InterPro" id="IPR036895">
    <property type="entry name" value="Uracil-DNA_glycosylase-like_sf"/>
</dbReference>
<evidence type="ECO:0000256" key="17">
    <source>
        <dbReference type="ARBA" id="ARBA00083221"/>
    </source>
</evidence>
<reference evidence="20 21" key="1">
    <citation type="submission" date="2021-06" db="EMBL/GenBank/DDBJ databases">
        <title>Caerostris darwini draft genome.</title>
        <authorList>
            <person name="Kono N."/>
            <person name="Arakawa K."/>
        </authorList>
    </citation>
    <scope>NUCLEOTIDE SEQUENCE [LARGE SCALE GENOMIC DNA]</scope>
</reference>
<dbReference type="InterPro" id="IPR015637">
    <property type="entry name" value="MUG/TDG"/>
</dbReference>
<comment type="subcellular location">
    <subcellularLocation>
        <location evidence="1">Nucleus</location>
    </subcellularLocation>
</comment>
<evidence type="ECO:0000256" key="3">
    <source>
        <dbReference type="ARBA" id="ARBA00022763"/>
    </source>
</evidence>
<name>A0AAV4TTX5_9ARAC</name>
<sequence length="648" mass="74040">MIKPDSECNGNVDMQLEKVLGLESAGGGNYFRFFGDHSENFGNIPLNFQFLDSKHLFLLDLCHLKRKEDFKMSSPSHTSEYSYLGPLSTSTLYGHNEDWQWSPEDQYNHYTYLTSSSTSQEPLDYSIGSSMFFSNEENVDSSSYKEKPVNSESNYPMDNNERHEERPADEQVFETLGQTVIKHDPYQYEDYDEIPPPPKKRGRKKKEPNGLSYEYINTPDGVKCVKQERITESFKQRKRMDRFDGMPEEEVMKKSLPDHLSHGLDIVIIGINPGLMAAYKGHHYAGPGNHFWKCLFLSGLIPEPMSAVDDFKLMAHGIGFTNIVPRPTKGSADLSRKEIREGAEILLSKLRKYQPKIAVFNGKMIYEVFSGKKNFDFGRQPDPIQGTGISVFVMPSSSARCAQLPRAVDKVPFYIALKKLRDHLCGTLPDLDFSEVSFPDVKLKVEIKEDNHEECYTDYRRNDVSATVHRSLETETELRMMIPVRGKRGRKRKTDLGRYPVPVIHTDAVPVRPRGRGSGRRGRGRRPVEHSGYSPSGSSWSGSSTVTSPYYTTEAATPQHAWQHWQESQNGTDSSFQDQSQTHNMSPVHSYQMPHIDHAVKQPQNDQYYEGYSRSYMGYSQADCSYVPQVDTYAKVKDECYDTNFSEY</sequence>
<dbReference type="GO" id="GO:0040029">
    <property type="term" value="P:epigenetic regulation of gene expression"/>
    <property type="evidence" value="ECO:0007669"/>
    <property type="project" value="UniProtKB-ARBA"/>
</dbReference>
<evidence type="ECO:0000256" key="2">
    <source>
        <dbReference type="ARBA" id="ARBA00022499"/>
    </source>
</evidence>
<dbReference type="Proteomes" id="UP001054837">
    <property type="component" value="Unassembled WGS sequence"/>
</dbReference>
<keyword evidence="11" id="KW-0539">Nucleus</keyword>
<dbReference type="PANTHER" id="PTHR12159:SF9">
    <property type="entry name" value="G_T MISMATCH-SPECIFIC THYMINE DNA GLYCOSYLASE"/>
    <property type="match status" value="1"/>
</dbReference>
<evidence type="ECO:0000256" key="9">
    <source>
        <dbReference type="ARBA" id="ARBA00023163"/>
    </source>
</evidence>
<accession>A0AAV4TTX5</accession>
<evidence type="ECO:0000256" key="12">
    <source>
        <dbReference type="ARBA" id="ARBA00052915"/>
    </source>
</evidence>
<keyword evidence="5" id="KW-0832">Ubl conjugation</keyword>
<dbReference type="GO" id="GO:0005654">
    <property type="term" value="C:nucleoplasm"/>
    <property type="evidence" value="ECO:0007669"/>
    <property type="project" value="UniProtKB-ARBA"/>
</dbReference>
<evidence type="ECO:0000256" key="11">
    <source>
        <dbReference type="ARBA" id="ARBA00023242"/>
    </source>
</evidence>
<dbReference type="GO" id="GO:0032183">
    <property type="term" value="F:SUMO binding"/>
    <property type="evidence" value="ECO:0007669"/>
    <property type="project" value="UniProtKB-ARBA"/>
</dbReference>
<keyword evidence="2" id="KW-1017">Isopeptide bond</keyword>
<evidence type="ECO:0000256" key="4">
    <source>
        <dbReference type="ARBA" id="ARBA00022801"/>
    </source>
</evidence>
<dbReference type="GO" id="GO:0004844">
    <property type="term" value="F:uracil DNA N-glycosylase activity"/>
    <property type="evidence" value="ECO:0007669"/>
    <property type="project" value="TreeGrafter"/>
</dbReference>
<dbReference type="InterPro" id="IPR005122">
    <property type="entry name" value="Uracil-DNA_glycosylase-like"/>
</dbReference>
<keyword evidence="3" id="KW-0227">DNA damage</keyword>
<dbReference type="CDD" id="cd10028">
    <property type="entry name" value="UDG-F2_TDG_MUG"/>
    <property type="match status" value="1"/>
</dbReference>
<feature type="compositionally biased region" description="Basic residues" evidence="18">
    <location>
        <begin position="513"/>
        <end position="525"/>
    </location>
</feature>
<dbReference type="SUPFAM" id="SSF52141">
    <property type="entry name" value="Uracil-DNA glycosylase-like"/>
    <property type="match status" value="1"/>
</dbReference>
<evidence type="ECO:0000256" key="8">
    <source>
        <dbReference type="ARBA" id="ARBA00023159"/>
    </source>
</evidence>
<evidence type="ECO:0000256" key="15">
    <source>
        <dbReference type="ARBA" id="ARBA00066769"/>
    </source>
</evidence>
<evidence type="ECO:0000313" key="20">
    <source>
        <dbReference type="EMBL" id="GIY49549.1"/>
    </source>
</evidence>
<evidence type="ECO:0000256" key="13">
    <source>
        <dbReference type="ARBA" id="ARBA00061261"/>
    </source>
</evidence>
<comment type="caution">
    <text evidence="20">The sequence shown here is derived from an EMBL/GenBank/DDBJ whole genome shotgun (WGS) entry which is preliminary data.</text>
</comment>
<dbReference type="AlphaFoldDB" id="A0AAV4TTX5"/>
<feature type="region of interest" description="Disordered" evidence="18">
    <location>
        <begin position="139"/>
        <end position="168"/>
    </location>
</feature>
<feature type="compositionally biased region" description="Polar residues" evidence="18">
    <location>
        <begin position="565"/>
        <end position="589"/>
    </location>
</feature>
<feature type="region of interest" description="Disordered" evidence="18">
    <location>
        <begin position="508"/>
        <end position="546"/>
    </location>
</feature>
<feature type="region of interest" description="Disordered" evidence="18">
    <location>
        <begin position="184"/>
        <end position="212"/>
    </location>
</feature>
<evidence type="ECO:0000256" key="16">
    <source>
        <dbReference type="ARBA" id="ARBA00071248"/>
    </source>
</evidence>
<feature type="compositionally biased region" description="Basic and acidic residues" evidence="18">
    <location>
        <begin position="159"/>
        <end position="168"/>
    </location>
</feature>
<evidence type="ECO:0000256" key="10">
    <source>
        <dbReference type="ARBA" id="ARBA00023204"/>
    </source>
</evidence>
<comment type="similarity">
    <text evidence="13">Belongs to the uracil-DNA glycosylase (UDG) superfamily. TDG/mug family.</text>
</comment>
<dbReference type="EC" id="3.2.2.29" evidence="15"/>
<dbReference type="Pfam" id="PF03167">
    <property type="entry name" value="UDG"/>
    <property type="match status" value="1"/>
</dbReference>
<feature type="compositionally biased region" description="Low complexity" evidence="18">
    <location>
        <begin position="531"/>
        <end position="546"/>
    </location>
</feature>
<dbReference type="PANTHER" id="PTHR12159">
    <property type="entry name" value="G/T AND G/U MISMATCH-SPECIFIC DNA GLYCOSYLASE"/>
    <property type="match status" value="1"/>
</dbReference>
<evidence type="ECO:0000256" key="14">
    <source>
        <dbReference type="ARBA" id="ARBA00064519"/>
    </source>
</evidence>
<keyword evidence="10" id="KW-0234">DNA repair</keyword>
<evidence type="ECO:0000256" key="7">
    <source>
        <dbReference type="ARBA" id="ARBA00023015"/>
    </source>
</evidence>
<evidence type="ECO:0000256" key="18">
    <source>
        <dbReference type="SAM" id="MobiDB-lite"/>
    </source>
</evidence>
<proteinExistence type="inferred from homology"/>
<keyword evidence="4" id="KW-0378">Hydrolase</keyword>
<dbReference type="GO" id="GO:0141016">
    <property type="term" value="F:G/T mismatch-specific thymine-DNA glycosylase activity"/>
    <property type="evidence" value="ECO:0007669"/>
    <property type="project" value="UniProtKB-EC"/>
</dbReference>
<dbReference type="GO" id="GO:0006285">
    <property type="term" value="P:base-excision repair, AP site formation"/>
    <property type="evidence" value="ECO:0007669"/>
    <property type="project" value="InterPro"/>
</dbReference>
<keyword evidence="9" id="KW-0804">Transcription</keyword>
<protein>
    <recommendedName>
        <fullName evidence="16">G/T mismatch-specific thymine DNA glycosylase</fullName>
        <ecNumber evidence="15">3.2.2.29</ecNumber>
    </recommendedName>
    <alternativeName>
        <fullName evidence="17">Thymine-DNA glycosylase</fullName>
    </alternativeName>
</protein>
<feature type="domain" description="Uracil-DNA glycosylase-like" evidence="19">
    <location>
        <begin position="259"/>
        <end position="402"/>
    </location>
</feature>
<evidence type="ECO:0000256" key="1">
    <source>
        <dbReference type="ARBA" id="ARBA00004123"/>
    </source>
</evidence>
<evidence type="ECO:0000256" key="6">
    <source>
        <dbReference type="ARBA" id="ARBA00022853"/>
    </source>
</evidence>
<evidence type="ECO:0000259" key="19">
    <source>
        <dbReference type="Pfam" id="PF03167"/>
    </source>
</evidence>
<dbReference type="EMBL" id="BPLQ01010246">
    <property type="protein sequence ID" value="GIY49549.1"/>
    <property type="molecule type" value="Genomic_DNA"/>
</dbReference>
<keyword evidence="8" id="KW-0010">Activator</keyword>
<gene>
    <name evidence="20" type="primary">TDG</name>
    <name evidence="20" type="ORF">CDAR_565241</name>
</gene>
<comment type="subunit">
    <text evidence="14">Homodimer. Interacts with AICDA and GADD45A.</text>
</comment>
<keyword evidence="6" id="KW-0156">Chromatin regulator</keyword>
<comment type="catalytic activity">
    <reaction evidence="12">
        <text>Hydrolyzes mismatched double-stranded DNA and polynucleotides, releasing free thymine.</text>
        <dbReference type="EC" id="3.2.2.29"/>
    </reaction>
</comment>
<feature type="region of interest" description="Disordered" evidence="18">
    <location>
        <begin position="561"/>
        <end position="589"/>
    </location>
</feature>